<dbReference type="GO" id="GO:0008081">
    <property type="term" value="F:phosphoric diester hydrolase activity"/>
    <property type="evidence" value="ECO:0007669"/>
    <property type="project" value="InterPro"/>
</dbReference>
<feature type="chain" id="PRO_5039237088" description="GP-PDE domain-containing protein" evidence="1">
    <location>
        <begin position="17"/>
        <end position="257"/>
    </location>
</feature>
<keyword evidence="1" id="KW-0732">Signal</keyword>
<proteinExistence type="predicted"/>
<protein>
    <recommendedName>
        <fullName evidence="2">GP-PDE domain-containing protein</fullName>
    </recommendedName>
</protein>
<keyword evidence="4" id="KW-1185">Reference proteome</keyword>
<dbReference type="PANTHER" id="PTHR46211:SF1">
    <property type="entry name" value="GLYCEROPHOSPHODIESTER PHOSPHODIESTERASE, CYTOPLASMIC"/>
    <property type="match status" value="1"/>
</dbReference>
<comment type="caution">
    <text evidence="3">The sequence shown here is derived from an EMBL/GenBank/DDBJ whole genome shotgun (WGS) entry which is preliminary data.</text>
</comment>
<organism evidence="3 4">
    <name type="scientific">Metabacillus idriensis</name>
    <dbReference type="NCBI Taxonomy" id="324768"/>
    <lineage>
        <taxon>Bacteria</taxon>
        <taxon>Bacillati</taxon>
        <taxon>Bacillota</taxon>
        <taxon>Bacilli</taxon>
        <taxon>Bacillales</taxon>
        <taxon>Bacillaceae</taxon>
        <taxon>Metabacillus</taxon>
    </lineage>
</organism>
<sequence length="257" mass="29402">MTLIFFLSFIVHYALAADSQAAGGNLLIAHRGLSSQAPENTMSSFDRAAREGFDMIELDVQMSKDKHLIVMHDISLKRTAGLDEKIADLTLKELKDLDAGLWYNESFEGEQIPTLDEVFLKYKNDHHLLIDLKRPSLYPGIEKVLTDSILNAYSPRELSSLSIQSTELKSIMLLNTLLPQINKGLVISYPIPYHQLNELGAEIDFITLHKRCLNLYFYQQAKRAKLTLYIWGIHNKYDYKNVKRLAVDGVVVRERFD</sequence>
<dbReference type="Gene3D" id="3.20.20.190">
    <property type="entry name" value="Phosphatidylinositol (PI) phosphodiesterase"/>
    <property type="match status" value="1"/>
</dbReference>
<dbReference type="EMBL" id="WKKF01000010">
    <property type="protein sequence ID" value="MRX56279.1"/>
    <property type="molecule type" value="Genomic_DNA"/>
</dbReference>
<evidence type="ECO:0000256" key="1">
    <source>
        <dbReference type="SAM" id="SignalP"/>
    </source>
</evidence>
<dbReference type="RefSeq" id="WP_154319388.1">
    <property type="nucleotide sequence ID" value="NZ_CAJGAA010000001.1"/>
</dbReference>
<dbReference type="Proteomes" id="UP000441585">
    <property type="component" value="Unassembled WGS sequence"/>
</dbReference>
<reference evidence="3 4" key="1">
    <citation type="submission" date="2019-11" db="EMBL/GenBank/DDBJ databases">
        <title>Bacillus idriensis genome.</title>
        <authorList>
            <person name="Konopka E.N."/>
            <person name="Newman J.D."/>
        </authorList>
    </citation>
    <scope>NUCLEOTIDE SEQUENCE [LARGE SCALE GENOMIC DNA]</scope>
    <source>
        <strain evidence="3 4">DSM 19097</strain>
    </source>
</reference>
<evidence type="ECO:0000313" key="4">
    <source>
        <dbReference type="Proteomes" id="UP000441585"/>
    </source>
</evidence>
<dbReference type="PROSITE" id="PS51704">
    <property type="entry name" value="GP_PDE"/>
    <property type="match status" value="1"/>
</dbReference>
<dbReference type="Pfam" id="PF03009">
    <property type="entry name" value="GDPD"/>
    <property type="match status" value="1"/>
</dbReference>
<dbReference type="InterPro" id="IPR017946">
    <property type="entry name" value="PLC-like_Pdiesterase_TIM-brl"/>
</dbReference>
<dbReference type="SUPFAM" id="SSF51695">
    <property type="entry name" value="PLC-like phosphodiesterases"/>
    <property type="match status" value="1"/>
</dbReference>
<accession>A0A6I2MES5</accession>
<gene>
    <name evidence="3" type="ORF">GJU41_20160</name>
</gene>
<name>A0A6I2MES5_9BACI</name>
<dbReference type="PANTHER" id="PTHR46211">
    <property type="entry name" value="GLYCEROPHOSPHORYL DIESTER PHOSPHODIESTERASE"/>
    <property type="match status" value="1"/>
</dbReference>
<feature type="signal peptide" evidence="1">
    <location>
        <begin position="1"/>
        <end position="16"/>
    </location>
</feature>
<dbReference type="GO" id="GO:0006629">
    <property type="term" value="P:lipid metabolic process"/>
    <property type="evidence" value="ECO:0007669"/>
    <property type="project" value="InterPro"/>
</dbReference>
<evidence type="ECO:0000313" key="3">
    <source>
        <dbReference type="EMBL" id="MRX56279.1"/>
    </source>
</evidence>
<feature type="domain" description="GP-PDE" evidence="2">
    <location>
        <begin position="25"/>
        <end position="257"/>
    </location>
</feature>
<evidence type="ECO:0000259" key="2">
    <source>
        <dbReference type="PROSITE" id="PS51704"/>
    </source>
</evidence>
<dbReference type="AlphaFoldDB" id="A0A6I2MES5"/>
<dbReference type="InterPro" id="IPR030395">
    <property type="entry name" value="GP_PDE_dom"/>
</dbReference>